<dbReference type="RefSeq" id="WP_062068738.1">
    <property type="nucleotide sequence ID" value="NZ_CP013264.1"/>
</dbReference>
<evidence type="ECO:0000313" key="3">
    <source>
        <dbReference type="Proteomes" id="UP000056968"/>
    </source>
</evidence>
<reference evidence="2 3" key="1">
    <citation type="submission" date="2015-11" db="EMBL/GenBank/DDBJ databases">
        <title>A Two-component Flavoprotein Monooxygenase System MeaXY Responsible for para-Hydroxylation of 2-Methyl-6-ethylaniline and 2,6-Diethylaniline in Sphingobium baderi DE-13.</title>
        <authorList>
            <person name="Cheng M."/>
            <person name="Meng Q."/>
            <person name="Yang Y."/>
            <person name="Chu C."/>
            <person name="Yan X."/>
            <person name="He J."/>
            <person name="Li S."/>
        </authorList>
    </citation>
    <scope>NUCLEOTIDE SEQUENCE [LARGE SCALE GENOMIC DNA]</scope>
    <source>
        <strain evidence="2 3">DE-13</strain>
    </source>
</reference>
<dbReference type="Pfam" id="PF10074">
    <property type="entry name" value="RovC_DNA-bd"/>
    <property type="match status" value="1"/>
</dbReference>
<evidence type="ECO:0000259" key="1">
    <source>
        <dbReference type="Pfam" id="PF10074"/>
    </source>
</evidence>
<accession>A0A0S3EZS6</accession>
<sequence>MTIPPFDDRPPQTLRVNSYDERHFVTYLRLLEADAEGADWHEIVAVIFGLDARTEPDRARVVYESHLARARWMTEAGYRHLLEPRLQ</sequence>
<dbReference type="Proteomes" id="UP000056968">
    <property type="component" value="Chromosome"/>
</dbReference>
<dbReference type="KEGG" id="sbd:ATN00_12190"/>
<dbReference type="OrthoDB" id="9811330at2"/>
<gene>
    <name evidence="2" type="ORF">ATN00_12190</name>
</gene>
<proteinExistence type="predicted"/>
<protein>
    <recommendedName>
        <fullName evidence="1">T6SS Transcription factor RovC-like DNA binding domain-containing protein</fullName>
    </recommendedName>
</protein>
<dbReference type="EMBL" id="CP013264">
    <property type="protein sequence ID" value="ALR20945.1"/>
    <property type="molecule type" value="Genomic_DNA"/>
</dbReference>
<keyword evidence="3" id="KW-1185">Reference proteome</keyword>
<organism evidence="2 3">
    <name type="scientific">Sphingobium baderi</name>
    <dbReference type="NCBI Taxonomy" id="1332080"/>
    <lineage>
        <taxon>Bacteria</taxon>
        <taxon>Pseudomonadati</taxon>
        <taxon>Pseudomonadota</taxon>
        <taxon>Alphaproteobacteria</taxon>
        <taxon>Sphingomonadales</taxon>
        <taxon>Sphingomonadaceae</taxon>
        <taxon>Sphingobium</taxon>
    </lineage>
</organism>
<dbReference type="AlphaFoldDB" id="A0A0S3EZS6"/>
<dbReference type="InterPro" id="IPR018754">
    <property type="entry name" value="RovC-like_DNA-bd"/>
</dbReference>
<dbReference type="STRING" id="1332080.ATN00_12190"/>
<feature type="domain" description="T6SS Transcription factor RovC-like DNA binding" evidence="1">
    <location>
        <begin position="9"/>
        <end position="82"/>
    </location>
</feature>
<name>A0A0S3EZS6_9SPHN</name>
<evidence type="ECO:0000313" key="2">
    <source>
        <dbReference type="EMBL" id="ALR20945.1"/>
    </source>
</evidence>